<evidence type="ECO:0000256" key="3">
    <source>
        <dbReference type="ARBA" id="ARBA00008883"/>
    </source>
</evidence>
<keyword evidence="9" id="KW-0547">Nucleotide-binding</keyword>
<evidence type="ECO:0000313" key="21">
    <source>
        <dbReference type="Proteomes" id="UP000509302"/>
    </source>
</evidence>
<evidence type="ECO:0000256" key="7">
    <source>
        <dbReference type="ARBA" id="ARBA00022679"/>
    </source>
</evidence>
<dbReference type="PANTHER" id="PTHR32309:SF13">
    <property type="entry name" value="FERRIC ENTEROBACTIN TRANSPORT PROTEIN FEPE"/>
    <property type="match status" value="1"/>
</dbReference>
<dbReference type="GO" id="GO:0005886">
    <property type="term" value="C:plasma membrane"/>
    <property type="evidence" value="ECO:0007669"/>
    <property type="project" value="UniProtKB-SubCell"/>
</dbReference>
<dbReference type="InterPro" id="IPR005702">
    <property type="entry name" value="Wzc-like_C"/>
</dbReference>
<evidence type="ECO:0000256" key="15">
    <source>
        <dbReference type="ARBA" id="ARBA00051245"/>
    </source>
</evidence>
<keyword evidence="11" id="KW-0067">ATP-binding</keyword>
<dbReference type="EMBL" id="CP058595">
    <property type="protein sequence ID" value="QLG46715.1"/>
    <property type="molecule type" value="Genomic_DNA"/>
</dbReference>
<name>A0A7H9AU37_9FLAO</name>
<dbReference type="KEGG" id="cagg:HYG79_15605"/>
<evidence type="ECO:0000259" key="19">
    <source>
        <dbReference type="Pfam" id="PF13807"/>
    </source>
</evidence>
<keyword evidence="6" id="KW-0997">Cell inner membrane</keyword>
<evidence type="ECO:0000256" key="9">
    <source>
        <dbReference type="ARBA" id="ARBA00022741"/>
    </source>
</evidence>
<dbReference type="InterPro" id="IPR025669">
    <property type="entry name" value="AAA_dom"/>
</dbReference>
<evidence type="ECO:0000256" key="14">
    <source>
        <dbReference type="ARBA" id="ARBA00023137"/>
    </source>
</evidence>
<evidence type="ECO:0000256" key="1">
    <source>
        <dbReference type="ARBA" id="ARBA00004429"/>
    </source>
</evidence>
<evidence type="ECO:0000259" key="17">
    <source>
        <dbReference type="Pfam" id="PF02706"/>
    </source>
</evidence>
<dbReference type="PANTHER" id="PTHR32309">
    <property type="entry name" value="TYROSINE-PROTEIN KINASE"/>
    <property type="match status" value="1"/>
</dbReference>
<keyword evidence="10 20" id="KW-0418">Kinase</keyword>
<comment type="catalytic activity">
    <reaction evidence="15">
        <text>L-tyrosyl-[protein] + ATP = O-phospho-L-tyrosyl-[protein] + ADP + H(+)</text>
        <dbReference type="Rhea" id="RHEA:10596"/>
        <dbReference type="Rhea" id="RHEA-COMP:10136"/>
        <dbReference type="Rhea" id="RHEA-COMP:20101"/>
        <dbReference type="ChEBI" id="CHEBI:15378"/>
        <dbReference type="ChEBI" id="CHEBI:30616"/>
        <dbReference type="ChEBI" id="CHEBI:46858"/>
        <dbReference type="ChEBI" id="CHEBI:61978"/>
        <dbReference type="ChEBI" id="CHEBI:456216"/>
        <dbReference type="EC" id="2.7.10.2"/>
    </reaction>
</comment>
<dbReference type="Pfam" id="PF13614">
    <property type="entry name" value="AAA_31"/>
    <property type="match status" value="1"/>
</dbReference>
<accession>A0A7H9AU37</accession>
<keyword evidence="7 20" id="KW-0808">Transferase</keyword>
<reference evidence="20 21" key="1">
    <citation type="journal article" date="2006" name="Int. J. Syst. Evol. Microbiol.">
        <title>Costertonia aggregata gen. nov., sp. nov., a mesophilic marine bacterium of the family Flavobacteriaceae, isolated from a mature biofilm.</title>
        <authorList>
            <person name="Kwon K.K."/>
            <person name="Lee Y.K."/>
            <person name="Lee H.K."/>
        </authorList>
    </citation>
    <scope>NUCLEOTIDE SEQUENCE [LARGE SCALE GENOMIC DNA]</scope>
    <source>
        <strain evidence="20 21">KCCM 42265</strain>
    </source>
</reference>
<keyword evidence="21" id="KW-1185">Reference proteome</keyword>
<sequence>MDINTSGLSNQTTVDYKEIVKKYTRYWPWFVFSALLFLMLIFVYMRYDVPLYSAQASIKITNKGSSELNVFKDLEVLSGDSGDPIEDEVLSFKSRSNLIEVAKRLQLNVKVLAIGDIKNSEIYGDLPFKINFIESDSVIRNANFDFYIQPKTNTTFAFSLQKDSPSKKFDFGEDISTKIGDIIITPNFKDISNFRNKEFKVEVRPINTVAQYYQRSISIAPEQKGASVLNIYLYDPVLKKAQDIINELIKVYNENEINDKRNIANRTSQFIEDRISNIYSDLSSVDQNAEEFKSNRGLTDISSQASLNLNSGALSEQELQNTQIQLQIASSMKDIVENSDGFEVLPSNIGLSDQSIATTTARYNELALERKKLLESSNDKNPIIVNIDEQLSNLKQNMQSSLGSMTNNLNLQANSLSKRLSTINSRLYSAPKNERKLRDITRKQETTEALYLYLLQKREEAQIAFASSEPNFKVIDWAYSLSSSPIGPNKRIMYLAAIFVGLLIPFMILYVRDLLDTKIHNKRDLEKIVDIIPVLGELPKLGRKEKKLIHTQDRSILAESLRILRTNLDYLLKTNSSSENGNVIFVTSSVSGEGKTFVSSNLTMTLASTDKKVLLIGADIRNPKLYTFFSGKDVDKLGTKIRDNKDGLSEYLFNDDLGIKDVINPILAHDTTIDVIYSGKIPPNPAELLMSDRFEELFKDVSKKYDYIVVDTAPMLVVTDTLLISKYADQILYITKAGMTEKKVLEYPLKLKNDKKIKNLSFVVNNVKQLDLGYGGKYGYGYGKTLKKWWKFT</sequence>
<feature type="transmembrane region" description="Helical" evidence="16">
    <location>
        <begin position="26"/>
        <end position="45"/>
    </location>
</feature>
<dbReference type="NCBIfam" id="TIGR01007">
    <property type="entry name" value="eps_fam"/>
    <property type="match status" value="1"/>
</dbReference>
<feature type="domain" description="Polysaccharide chain length determinant N-terminal" evidence="17">
    <location>
        <begin position="13"/>
        <end position="104"/>
    </location>
</feature>
<dbReference type="Pfam" id="PF02706">
    <property type="entry name" value="Wzz"/>
    <property type="match status" value="1"/>
</dbReference>
<protein>
    <recommendedName>
        <fullName evidence="4">non-specific protein-tyrosine kinase</fullName>
        <ecNumber evidence="4">2.7.10.2</ecNumber>
    </recommendedName>
</protein>
<evidence type="ECO:0000256" key="6">
    <source>
        <dbReference type="ARBA" id="ARBA00022519"/>
    </source>
</evidence>
<evidence type="ECO:0000256" key="2">
    <source>
        <dbReference type="ARBA" id="ARBA00007316"/>
    </source>
</evidence>
<dbReference type="InterPro" id="IPR050445">
    <property type="entry name" value="Bact_polysacc_biosynth/exp"/>
</dbReference>
<feature type="domain" description="AAA" evidence="18">
    <location>
        <begin position="583"/>
        <end position="723"/>
    </location>
</feature>
<evidence type="ECO:0000256" key="10">
    <source>
        <dbReference type="ARBA" id="ARBA00022777"/>
    </source>
</evidence>
<dbReference type="SUPFAM" id="SSF52540">
    <property type="entry name" value="P-loop containing nucleoside triphosphate hydrolases"/>
    <property type="match status" value="1"/>
</dbReference>
<comment type="similarity">
    <text evidence="3">Belongs to the etk/wzc family.</text>
</comment>
<feature type="domain" description="Tyrosine-protein kinase G-rich" evidence="19">
    <location>
        <begin position="439"/>
        <end position="513"/>
    </location>
</feature>
<dbReference type="CDD" id="cd05387">
    <property type="entry name" value="BY-kinase"/>
    <property type="match status" value="1"/>
</dbReference>
<evidence type="ECO:0000256" key="4">
    <source>
        <dbReference type="ARBA" id="ARBA00011903"/>
    </source>
</evidence>
<dbReference type="InterPro" id="IPR003856">
    <property type="entry name" value="LPS_length_determ_N"/>
</dbReference>
<dbReference type="Gene3D" id="3.40.50.300">
    <property type="entry name" value="P-loop containing nucleotide triphosphate hydrolases"/>
    <property type="match status" value="1"/>
</dbReference>
<dbReference type="InterPro" id="IPR032807">
    <property type="entry name" value="GNVR"/>
</dbReference>
<comment type="similarity">
    <text evidence="2">Belongs to the CpsD/CapB family.</text>
</comment>
<evidence type="ECO:0000256" key="16">
    <source>
        <dbReference type="SAM" id="Phobius"/>
    </source>
</evidence>
<keyword evidence="5" id="KW-1003">Cell membrane</keyword>
<evidence type="ECO:0000256" key="8">
    <source>
        <dbReference type="ARBA" id="ARBA00022692"/>
    </source>
</evidence>
<keyword evidence="14" id="KW-0829">Tyrosine-protein kinase</keyword>
<dbReference type="AlphaFoldDB" id="A0A7H9AU37"/>
<keyword evidence="13 16" id="KW-0472">Membrane</keyword>
<keyword evidence="12 16" id="KW-1133">Transmembrane helix</keyword>
<dbReference type="EC" id="2.7.10.2" evidence="4"/>
<dbReference type="Proteomes" id="UP000509302">
    <property type="component" value="Chromosome"/>
</dbReference>
<evidence type="ECO:0000313" key="20">
    <source>
        <dbReference type="EMBL" id="QLG46715.1"/>
    </source>
</evidence>
<evidence type="ECO:0000256" key="13">
    <source>
        <dbReference type="ARBA" id="ARBA00023136"/>
    </source>
</evidence>
<organism evidence="20 21">
    <name type="scientific">Costertonia aggregata</name>
    <dbReference type="NCBI Taxonomy" id="343403"/>
    <lineage>
        <taxon>Bacteria</taxon>
        <taxon>Pseudomonadati</taxon>
        <taxon>Bacteroidota</taxon>
        <taxon>Flavobacteriia</taxon>
        <taxon>Flavobacteriales</taxon>
        <taxon>Flavobacteriaceae</taxon>
        <taxon>Costertonia</taxon>
    </lineage>
</organism>
<feature type="transmembrane region" description="Helical" evidence="16">
    <location>
        <begin position="492"/>
        <end position="511"/>
    </location>
</feature>
<dbReference type="GO" id="GO:0005524">
    <property type="term" value="F:ATP binding"/>
    <property type="evidence" value="ECO:0007669"/>
    <property type="project" value="UniProtKB-KW"/>
</dbReference>
<dbReference type="Pfam" id="PF13807">
    <property type="entry name" value="GNVR"/>
    <property type="match status" value="1"/>
</dbReference>
<comment type="subcellular location">
    <subcellularLocation>
        <location evidence="1">Cell inner membrane</location>
        <topology evidence="1">Multi-pass membrane protein</topology>
    </subcellularLocation>
</comment>
<evidence type="ECO:0000256" key="5">
    <source>
        <dbReference type="ARBA" id="ARBA00022475"/>
    </source>
</evidence>
<keyword evidence="8 16" id="KW-0812">Transmembrane</keyword>
<dbReference type="InterPro" id="IPR027417">
    <property type="entry name" value="P-loop_NTPase"/>
</dbReference>
<evidence type="ECO:0000256" key="12">
    <source>
        <dbReference type="ARBA" id="ARBA00022989"/>
    </source>
</evidence>
<evidence type="ECO:0000256" key="11">
    <source>
        <dbReference type="ARBA" id="ARBA00022840"/>
    </source>
</evidence>
<proteinExistence type="inferred from homology"/>
<dbReference type="RefSeq" id="WP_179242994.1">
    <property type="nucleotide sequence ID" value="NZ_CP058595.1"/>
</dbReference>
<dbReference type="GO" id="GO:0004715">
    <property type="term" value="F:non-membrane spanning protein tyrosine kinase activity"/>
    <property type="evidence" value="ECO:0007669"/>
    <property type="project" value="UniProtKB-EC"/>
</dbReference>
<gene>
    <name evidence="20" type="ORF">HYG79_15605</name>
</gene>
<evidence type="ECO:0000259" key="18">
    <source>
        <dbReference type="Pfam" id="PF13614"/>
    </source>
</evidence>